<proteinExistence type="inferred from homology"/>
<evidence type="ECO:0000256" key="5">
    <source>
        <dbReference type="PROSITE-ProRule" id="PRU01248"/>
    </source>
</evidence>
<evidence type="ECO:0000313" key="9">
    <source>
        <dbReference type="Proteomes" id="UP000594430"/>
    </source>
</evidence>
<protein>
    <submittedName>
        <fullName evidence="8">Tyrosine-type recombinase/integrase</fullName>
    </submittedName>
</protein>
<dbReference type="PROSITE" id="PS51898">
    <property type="entry name" value="TYR_RECOMBINASE"/>
    <property type="match status" value="1"/>
</dbReference>
<evidence type="ECO:0000259" key="7">
    <source>
        <dbReference type="PROSITE" id="PS51900"/>
    </source>
</evidence>
<keyword evidence="3 5" id="KW-0238">DNA-binding</keyword>
<evidence type="ECO:0000313" key="8">
    <source>
        <dbReference type="EMBL" id="QPH48336.1"/>
    </source>
</evidence>
<reference evidence="8 9" key="1">
    <citation type="submission" date="2020-11" db="EMBL/GenBank/DDBJ databases">
        <title>Pseudomonas fulva producing VIM-24.</title>
        <authorList>
            <person name="Liu S."/>
        </authorList>
    </citation>
    <scope>NUCLEOTIDE SEQUENCE [LARGE SCALE GENOMIC DNA]</scope>
    <source>
        <strain evidence="8 9">ZDHY414</strain>
    </source>
</reference>
<dbReference type="InterPro" id="IPR046668">
    <property type="entry name" value="DUF6538"/>
</dbReference>
<gene>
    <name evidence="8" type="ORF">IZU98_18370</name>
</gene>
<dbReference type="InterPro" id="IPR002104">
    <property type="entry name" value="Integrase_catalytic"/>
</dbReference>
<organism evidence="8 9">
    <name type="scientific">Pseudomonas fulva</name>
    <dbReference type="NCBI Taxonomy" id="47880"/>
    <lineage>
        <taxon>Bacteria</taxon>
        <taxon>Pseudomonadati</taxon>
        <taxon>Pseudomonadota</taxon>
        <taxon>Gammaproteobacteria</taxon>
        <taxon>Pseudomonadales</taxon>
        <taxon>Pseudomonadaceae</taxon>
        <taxon>Pseudomonas</taxon>
    </lineage>
</organism>
<evidence type="ECO:0000256" key="1">
    <source>
        <dbReference type="ARBA" id="ARBA00008857"/>
    </source>
</evidence>
<dbReference type="InterPro" id="IPR050090">
    <property type="entry name" value="Tyrosine_recombinase_XerCD"/>
</dbReference>
<dbReference type="Pfam" id="PF20172">
    <property type="entry name" value="DUF6538"/>
    <property type="match status" value="1"/>
</dbReference>
<evidence type="ECO:0000256" key="3">
    <source>
        <dbReference type="ARBA" id="ARBA00023125"/>
    </source>
</evidence>
<evidence type="ECO:0000256" key="4">
    <source>
        <dbReference type="ARBA" id="ARBA00023172"/>
    </source>
</evidence>
<dbReference type="Pfam" id="PF00589">
    <property type="entry name" value="Phage_integrase"/>
    <property type="match status" value="1"/>
</dbReference>
<sequence>MFKGLQWLWVEILDRILGRNDYPRATAMTDFLVLKSGTYHVRLDVPEAAREAFAGRKVLTKSLKTGNRSEAHVLKLRWLHQWKAEIEKARKGEIGNFRDDVLQIVEKHQRAINLDKIHGKPATSETKMGFEVMQYAHDKKLSIDLVNEAIDIAAGRSDYSPKTPFFKSRLDAFYIYELNQRKVDLNTVDRHIKRIKVFDAFLKSENLLLDYESVASFLISKNLEPKTKKQYLFSFNAFYNFLIKKEPSFKENYPINPFKSHEFSQVRRGTLKENERRAFTADEVNALHDKAVEKGKRQLADLIEIAAYTGARIEEICRLKTSSVVKEDGVDCFHIKEGKTQASVRFVPIHPALMETVKRLVDSSVDGYLLKTSKGGKYETKSKGLGNQFSVFKTELGFDKRCVFHSIRKTVITTLERADVKNLVIISLVGHKADGLLRMTFDRYSEGPTPAAKLNAVENLKYEFSV</sequence>
<dbReference type="PROSITE" id="PS51900">
    <property type="entry name" value="CB"/>
    <property type="match status" value="1"/>
</dbReference>
<evidence type="ECO:0000259" key="6">
    <source>
        <dbReference type="PROSITE" id="PS51898"/>
    </source>
</evidence>
<dbReference type="SUPFAM" id="SSF56349">
    <property type="entry name" value="DNA breaking-rejoining enzymes"/>
    <property type="match status" value="1"/>
</dbReference>
<accession>A0A7S9Q7V6</accession>
<dbReference type="PANTHER" id="PTHR30349">
    <property type="entry name" value="PHAGE INTEGRASE-RELATED"/>
    <property type="match status" value="1"/>
</dbReference>
<dbReference type="GO" id="GO:0006310">
    <property type="term" value="P:DNA recombination"/>
    <property type="evidence" value="ECO:0007669"/>
    <property type="project" value="UniProtKB-KW"/>
</dbReference>
<keyword evidence="4" id="KW-0233">DNA recombination</keyword>
<dbReference type="GO" id="GO:0015074">
    <property type="term" value="P:DNA integration"/>
    <property type="evidence" value="ECO:0007669"/>
    <property type="project" value="UniProtKB-KW"/>
</dbReference>
<dbReference type="InterPro" id="IPR013762">
    <property type="entry name" value="Integrase-like_cat_sf"/>
</dbReference>
<dbReference type="InterPro" id="IPR044068">
    <property type="entry name" value="CB"/>
</dbReference>
<comment type="similarity">
    <text evidence="1">Belongs to the 'phage' integrase family.</text>
</comment>
<feature type="domain" description="Core-binding (CB)" evidence="7">
    <location>
        <begin position="164"/>
        <end position="243"/>
    </location>
</feature>
<dbReference type="EMBL" id="CP064946">
    <property type="protein sequence ID" value="QPH48336.1"/>
    <property type="molecule type" value="Genomic_DNA"/>
</dbReference>
<name>A0A7S9Q7V6_9PSED</name>
<keyword evidence="2" id="KW-0229">DNA integration</keyword>
<dbReference type="Gene3D" id="1.10.443.10">
    <property type="entry name" value="Intergrase catalytic core"/>
    <property type="match status" value="1"/>
</dbReference>
<dbReference type="PANTHER" id="PTHR30349:SF41">
    <property type="entry name" value="INTEGRASE_RECOMBINASE PROTEIN MJ0367-RELATED"/>
    <property type="match status" value="1"/>
</dbReference>
<dbReference type="AlphaFoldDB" id="A0A7S9Q7V6"/>
<feature type="domain" description="Tyr recombinase" evidence="6">
    <location>
        <begin position="274"/>
        <end position="458"/>
    </location>
</feature>
<dbReference type="GO" id="GO:0003677">
    <property type="term" value="F:DNA binding"/>
    <property type="evidence" value="ECO:0007669"/>
    <property type="project" value="UniProtKB-UniRule"/>
</dbReference>
<dbReference type="InterPro" id="IPR011010">
    <property type="entry name" value="DNA_brk_join_enz"/>
</dbReference>
<evidence type="ECO:0000256" key="2">
    <source>
        <dbReference type="ARBA" id="ARBA00022908"/>
    </source>
</evidence>
<dbReference type="Proteomes" id="UP000594430">
    <property type="component" value="Chromosome"/>
</dbReference>